<gene>
    <name evidence="1" type="ORF">GSOID_T00001016001</name>
</gene>
<dbReference type="InParanoid" id="E4WR16"/>
<organism evidence="1">
    <name type="scientific">Oikopleura dioica</name>
    <name type="common">Tunicate</name>
    <dbReference type="NCBI Taxonomy" id="34765"/>
    <lineage>
        <taxon>Eukaryota</taxon>
        <taxon>Metazoa</taxon>
        <taxon>Chordata</taxon>
        <taxon>Tunicata</taxon>
        <taxon>Appendicularia</taxon>
        <taxon>Copelata</taxon>
        <taxon>Oikopleuridae</taxon>
        <taxon>Oikopleura</taxon>
    </lineage>
</organism>
<proteinExistence type="predicted"/>
<protein>
    <submittedName>
        <fullName evidence="1">Uncharacterized protein</fullName>
    </submittedName>
</protein>
<dbReference type="Proteomes" id="UP000001307">
    <property type="component" value="Unassembled WGS sequence"/>
</dbReference>
<dbReference type="AlphaFoldDB" id="E4WR16"/>
<evidence type="ECO:0000313" key="2">
    <source>
        <dbReference type="Proteomes" id="UP000001307"/>
    </source>
</evidence>
<sequence length="192" mass="21454">MDPMSDFDAQFDEMPSQMLFAICESELFRPSTFEKLTARSMARDFEKYIKSMSNCIKLARTIQTFCKGIDATLLFADGDCDMLNTGNRYDSYWANLATAKSTFECVLPTLASDSCQVIALRGLVDRDSIETLVDEYENSEEARENFGFNPSRAILQDTTDVASAMLDAVLAISEPFANKNIAQYLSSKRGGF</sequence>
<evidence type="ECO:0000313" key="1">
    <source>
        <dbReference type="EMBL" id="CBY21005.1"/>
    </source>
</evidence>
<dbReference type="EMBL" id="FN653015">
    <property type="protein sequence ID" value="CBY21005.1"/>
    <property type="molecule type" value="Genomic_DNA"/>
</dbReference>
<accession>E4WR16</accession>
<reference evidence="1" key="1">
    <citation type="journal article" date="2010" name="Science">
        <title>Plasticity of animal genome architecture unmasked by rapid evolution of a pelagic tunicate.</title>
        <authorList>
            <person name="Denoeud F."/>
            <person name="Henriet S."/>
            <person name="Mungpakdee S."/>
            <person name="Aury J.M."/>
            <person name="Da Silva C."/>
            <person name="Brinkmann H."/>
            <person name="Mikhaleva J."/>
            <person name="Olsen L.C."/>
            <person name="Jubin C."/>
            <person name="Canestro C."/>
            <person name="Bouquet J.M."/>
            <person name="Danks G."/>
            <person name="Poulain J."/>
            <person name="Campsteijn C."/>
            <person name="Adamski M."/>
            <person name="Cross I."/>
            <person name="Yadetie F."/>
            <person name="Muffato M."/>
            <person name="Louis A."/>
            <person name="Butcher S."/>
            <person name="Tsagkogeorga G."/>
            <person name="Konrad A."/>
            <person name="Singh S."/>
            <person name="Jensen M.F."/>
            <person name="Cong E.H."/>
            <person name="Eikeseth-Otteraa H."/>
            <person name="Noel B."/>
            <person name="Anthouard V."/>
            <person name="Porcel B.M."/>
            <person name="Kachouri-Lafond R."/>
            <person name="Nishino A."/>
            <person name="Ugolini M."/>
            <person name="Chourrout P."/>
            <person name="Nishida H."/>
            <person name="Aasland R."/>
            <person name="Huzurbazar S."/>
            <person name="Westhof E."/>
            <person name="Delsuc F."/>
            <person name="Lehrach H."/>
            <person name="Reinhardt R."/>
            <person name="Weissenbach J."/>
            <person name="Roy S.W."/>
            <person name="Artiguenave F."/>
            <person name="Postlethwait J.H."/>
            <person name="Manak J.R."/>
            <person name="Thompson E.M."/>
            <person name="Jaillon O."/>
            <person name="Du Pasquier L."/>
            <person name="Boudinot P."/>
            <person name="Liberles D.A."/>
            <person name="Volff J.N."/>
            <person name="Philippe H."/>
            <person name="Lenhard B."/>
            <person name="Roest Crollius H."/>
            <person name="Wincker P."/>
            <person name="Chourrout D."/>
        </authorList>
    </citation>
    <scope>NUCLEOTIDE SEQUENCE [LARGE SCALE GENOMIC DNA]</scope>
</reference>
<keyword evidence="2" id="KW-1185">Reference proteome</keyword>
<name>E4WR16_OIKDI</name>